<evidence type="ECO:0000259" key="4">
    <source>
        <dbReference type="PROSITE" id="PS50893"/>
    </source>
</evidence>
<dbReference type="InterPro" id="IPR003439">
    <property type="entry name" value="ABC_transporter-like_ATP-bd"/>
</dbReference>
<dbReference type="InterPro" id="IPR003593">
    <property type="entry name" value="AAA+_ATPase"/>
</dbReference>
<dbReference type="OrthoDB" id="9806726at2"/>
<dbReference type="CDD" id="cd03235">
    <property type="entry name" value="ABC_Metallic_Cations"/>
    <property type="match status" value="1"/>
</dbReference>
<dbReference type="InterPro" id="IPR017871">
    <property type="entry name" value="ABC_transporter-like_CS"/>
</dbReference>
<dbReference type="InterPro" id="IPR050153">
    <property type="entry name" value="Metal_Ion_Import_ABC"/>
</dbReference>
<evidence type="ECO:0000256" key="2">
    <source>
        <dbReference type="ARBA" id="ARBA00022741"/>
    </source>
</evidence>
<evidence type="ECO:0000256" key="1">
    <source>
        <dbReference type="ARBA" id="ARBA00022448"/>
    </source>
</evidence>
<keyword evidence="3" id="KW-0067">ATP-binding</keyword>
<proteinExistence type="predicted"/>
<protein>
    <submittedName>
        <fullName evidence="5">ATPase component of Mn/Zn ABC-type transporter</fullName>
    </submittedName>
</protein>
<organism evidence="5 6">
    <name type="scientific">Spirochaeta africana (strain ATCC 700263 / DSM 8902 / Z-7692)</name>
    <dbReference type="NCBI Taxonomy" id="889378"/>
    <lineage>
        <taxon>Bacteria</taxon>
        <taxon>Pseudomonadati</taxon>
        <taxon>Spirochaetota</taxon>
        <taxon>Spirochaetia</taxon>
        <taxon>Spirochaetales</taxon>
        <taxon>Spirochaetaceae</taxon>
        <taxon>Spirochaeta</taxon>
    </lineage>
</organism>
<dbReference type="eggNOG" id="COG1121">
    <property type="taxonomic scope" value="Bacteria"/>
</dbReference>
<dbReference type="GO" id="GO:0005524">
    <property type="term" value="F:ATP binding"/>
    <property type="evidence" value="ECO:0007669"/>
    <property type="project" value="UniProtKB-KW"/>
</dbReference>
<dbReference type="Gene3D" id="3.40.50.300">
    <property type="entry name" value="P-loop containing nucleotide triphosphate hydrolases"/>
    <property type="match status" value="1"/>
</dbReference>
<dbReference type="KEGG" id="sfc:Spiaf_0611"/>
<keyword evidence="1" id="KW-0813">Transport</keyword>
<dbReference type="HOGENOM" id="CLU_000604_1_11_12"/>
<keyword evidence="2" id="KW-0547">Nucleotide-binding</keyword>
<dbReference type="SMART" id="SM00382">
    <property type="entry name" value="AAA"/>
    <property type="match status" value="1"/>
</dbReference>
<dbReference type="RefSeq" id="WP_014454708.1">
    <property type="nucleotide sequence ID" value="NC_017098.1"/>
</dbReference>
<dbReference type="InterPro" id="IPR027417">
    <property type="entry name" value="P-loop_NTPase"/>
</dbReference>
<accession>H9UGR8</accession>
<evidence type="ECO:0000256" key="3">
    <source>
        <dbReference type="ARBA" id="ARBA00022840"/>
    </source>
</evidence>
<dbReference type="PATRIC" id="fig|889378.3.peg.620"/>
<gene>
    <name evidence="5" type="ordered locus">Spiaf_0611</name>
</gene>
<dbReference type="STRING" id="889378.Spiaf_0611"/>
<dbReference type="PROSITE" id="PS50893">
    <property type="entry name" value="ABC_TRANSPORTER_2"/>
    <property type="match status" value="1"/>
</dbReference>
<dbReference type="SUPFAM" id="SSF52540">
    <property type="entry name" value="P-loop containing nucleoside triphosphate hydrolases"/>
    <property type="match status" value="1"/>
</dbReference>
<dbReference type="Pfam" id="PF00005">
    <property type="entry name" value="ABC_tran"/>
    <property type="match status" value="1"/>
</dbReference>
<evidence type="ECO:0000313" key="6">
    <source>
        <dbReference type="Proteomes" id="UP000007383"/>
    </source>
</evidence>
<name>H9UGR8_SPIAZ</name>
<dbReference type="Proteomes" id="UP000007383">
    <property type="component" value="Chromosome"/>
</dbReference>
<reference evidence="6" key="1">
    <citation type="journal article" date="2013" name="Stand. Genomic Sci.">
        <title>Complete genome sequence of the halophilic bacterium Spirochaeta africana type strain (Z-7692(T)) from the alkaline Lake Magadi in the East African Rift.</title>
        <authorList>
            <person name="Liolos K."/>
            <person name="Abt B."/>
            <person name="Scheuner C."/>
            <person name="Teshima H."/>
            <person name="Held B."/>
            <person name="Lapidus A."/>
            <person name="Nolan M."/>
            <person name="Lucas S."/>
            <person name="Deshpande S."/>
            <person name="Cheng J.F."/>
            <person name="Tapia R."/>
            <person name="Goodwin L.A."/>
            <person name="Pitluck S."/>
            <person name="Pagani I."/>
            <person name="Ivanova N."/>
            <person name="Mavromatis K."/>
            <person name="Mikhailova N."/>
            <person name="Huntemann M."/>
            <person name="Pati A."/>
            <person name="Chen A."/>
            <person name="Palaniappan K."/>
            <person name="Land M."/>
            <person name="Rohde M."/>
            <person name="Tindall B.J."/>
            <person name="Detter J.C."/>
            <person name="Goker M."/>
            <person name="Bristow J."/>
            <person name="Eisen J.A."/>
            <person name="Markowitz V."/>
            <person name="Hugenholtz P."/>
            <person name="Woyke T."/>
            <person name="Klenk H.P."/>
            <person name="Kyrpides N.C."/>
        </authorList>
    </citation>
    <scope>NUCLEOTIDE SEQUENCE</scope>
    <source>
        <strain evidence="6">ATCC 700263 / DSM 8902 / Z-7692</strain>
    </source>
</reference>
<evidence type="ECO:0000313" key="5">
    <source>
        <dbReference type="EMBL" id="AFG36711.1"/>
    </source>
</evidence>
<keyword evidence="6" id="KW-1185">Reference proteome</keyword>
<dbReference type="PANTHER" id="PTHR42734">
    <property type="entry name" value="METAL TRANSPORT SYSTEM ATP-BINDING PROTEIN TM_0124-RELATED"/>
    <property type="match status" value="1"/>
</dbReference>
<dbReference type="EMBL" id="CP003282">
    <property type="protein sequence ID" value="AFG36711.1"/>
    <property type="molecule type" value="Genomic_DNA"/>
</dbReference>
<dbReference type="PROSITE" id="PS00211">
    <property type="entry name" value="ABC_TRANSPORTER_1"/>
    <property type="match status" value="1"/>
</dbReference>
<feature type="domain" description="ABC transporter" evidence="4">
    <location>
        <begin position="18"/>
        <end position="260"/>
    </location>
</feature>
<sequence>MTPTPESTAPAANTACSVYAAGISADYGAVRALENVELALPRGQFIAVVGPNGAGKSTLFKLLTGTKRPSSGAMMVNGQDIRHARRANAVGYVPQETDIDWDFPIRVWDVVLSGRYGRCRQDGGLRRFLPPRFIGHSHHEQARQALQRMEIAELANRPIGALSGGQKKRVFLARALAQEPQILLLDEPLAGVDRHSEQIILGILREQCRNGRTVLMVTHDLPTVRETADMVVLVNRTIVAVGNPAEMLAGEALERGYHRPEVVS</sequence>
<dbReference type="AlphaFoldDB" id="H9UGR8"/>
<dbReference type="GO" id="GO:0016887">
    <property type="term" value="F:ATP hydrolysis activity"/>
    <property type="evidence" value="ECO:0007669"/>
    <property type="project" value="InterPro"/>
</dbReference>